<dbReference type="Pfam" id="PF00392">
    <property type="entry name" value="GntR"/>
    <property type="match status" value="1"/>
</dbReference>
<accession>A0ABY5FTE7</accession>
<dbReference type="SMART" id="SM00345">
    <property type="entry name" value="HTH_GNTR"/>
    <property type="match status" value="1"/>
</dbReference>
<reference evidence="5" key="1">
    <citation type="submission" date="2022-07" db="EMBL/GenBank/DDBJ databases">
        <title>Taxonomic analysis of Microcella humidisoli nov. sp., isolated from riverside soil.</title>
        <authorList>
            <person name="Molina K.M."/>
            <person name="Kim S.B."/>
        </authorList>
    </citation>
    <scope>NUCLEOTIDE SEQUENCE</scope>
    <source>
        <strain evidence="5">MMS21-STM10</strain>
    </source>
</reference>
<keyword evidence="2" id="KW-0238">DNA-binding</keyword>
<evidence type="ECO:0000256" key="1">
    <source>
        <dbReference type="ARBA" id="ARBA00023015"/>
    </source>
</evidence>
<keyword evidence="3" id="KW-0804">Transcription</keyword>
<keyword evidence="1" id="KW-0805">Transcription regulation</keyword>
<dbReference type="CDD" id="cd07377">
    <property type="entry name" value="WHTH_GntR"/>
    <property type="match status" value="1"/>
</dbReference>
<dbReference type="InterPro" id="IPR036388">
    <property type="entry name" value="WH-like_DNA-bd_sf"/>
</dbReference>
<dbReference type="SUPFAM" id="SSF48008">
    <property type="entry name" value="GntR ligand-binding domain-like"/>
    <property type="match status" value="1"/>
</dbReference>
<organism evidence="5 6">
    <name type="scientific">Microcella humidisoli</name>
    <dbReference type="NCBI Taxonomy" id="2963406"/>
    <lineage>
        <taxon>Bacteria</taxon>
        <taxon>Bacillati</taxon>
        <taxon>Actinomycetota</taxon>
        <taxon>Actinomycetes</taxon>
        <taxon>Micrococcales</taxon>
        <taxon>Microbacteriaceae</taxon>
        <taxon>Microcella</taxon>
    </lineage>
</organism>
<dbReference type="PRINTS" id="PR00035">
    <property type="entry name" value="HTHGNTR"/>
</dbReference>
<evidence type="ECO:0000256" key="3">
    <source>
        <dbReference type="ARBA" id="ARBA00023163"/>
    </source>
</evidence>
<evidence type="ECO:0000313" key="6">
    <source>
        <dbReference type="Proteomes" id="UP001060039"/>
    </source>
</evidence>
<dbReference type="InterPro" id="IPR000524">
    <property type="entry name" value="Tscrpt_reg_HTH_GntR"/>
</dbReference>
<dbReference type="InterPro" id="IPR011711">
    <property type="entry name" value="GntR_C"/>
</dbReference>
<dbReference type="InterPro" id="IPR036390">
    <property type="entry name" value="WH_DNA-bd_sf"/>
</dbReference>
<dbReference type="Proteomes" id="UP001060039">
    <property type="component" value="Chromosome"/>
</dbReference>
<dbReference type="InterPro" id="IPR008920">
    <property type="entry name" value="TF_FadR/GntR_C"/>
</dbReference>
<proteinExistence type="predicted"/>
<name>A0ABY5FTE7_9MICO</name>
<keyword evidence="6" id="KW-1185">Reference proteome</keyword>
<dbReference type="Pfam" id="PF07729">
    <property type="entry name" value="FCD"/>
    <property type="match status" value="1"/>
</dbReference>
<dbReference type="PANTHER" id="PTHR43537:SF24">
    <property type="entry name" value="GLUCONATE OPERON TRANSCRIPTIONAL REPRESSOR"/>
    <property type="match status" value="1"/>
</dbReference>
<evidence type="ECO:0000256" key="2">
    <source>
        <dbReference type="ARBA" id="ARBA00023125"/>
    </source>
</evidence>
<gene>
    <name evidence="5" type="ORF">NNL39_07630</name>
</gene>
<dbReference type="SUPFAM" id="SSF46785">
    <property type="entry name" value="Winged helix' DNA-binding domain"/>
    <property type="match status" value="1"/>
</dbReference>
<protein>
    <submittedName>
        <fullName evidence="5">GntR family transcriptional regulator</fullName>
    </submittedName>
</protein>
<dbReference type="Gene3D" id="1.10.10.10">
    <property type="entry name" value="Winged helix-like DNA-binding domain superfamily/Winged helix DNA-binding domain"/>
    <property type="match status" value="1"/>
</dbReference>
<dbReference type="Gene3D" id="1.20.120.530">
    <property type="entry name" value="GntR ligand-binding domain-like"/>
    <property type="match status" value="1"/>
</dbReference>
<dbReference type="RefSeq" id="WP_255158543.1">
    <property type="nucleotide sequence ID" value="NZ_CP101497.1"/>
</dbReference>
<evidence type="ECO:0000313" key="5">
    <source>
        <dbReference type="EMBL" id="UTT61554.1"/>
    </source>
</evidence>
<sequence>MSTRSVAPRSGRPTRLHSAVFQPIGDEGRAALVERRIAEAIMGGVLAAGERLPPETELAAAFGVAPATAREALLALRERGLIVTRRGRTGGSFIADSADPVRFATRALLDGSRVSLRDAAQHYLAITAACVELAARRADATEIAMIVARLERGDDRDLAAWRRASDDAVIELAALSQSARLTREQMKLQGEFSPLLALIDTDPTSRTESRAHLLDVLRAVGAGDAEAAVQALRASTRATIDWLIAYRERHASAVTAPIATVAPPNASTAATPPRTERSST</sequence>
<feature type="domain" description="HTH gntR-type" evidence="4">
    <location>
        <begin position="27"/>
        <end position="97"/>
    </location>
</feature>
<dbReference type="PROSITE" id="PS50949">
    <property type="entry name" value="HTH_GNTR"/>
    <property type="match status" value="1"/>
</dbReference>
<evidence type="ECO:0000259" key="4">
    <source>
        <dbReference type="PROSITE" id="PS50949"/>
    </source>
</evidence>
<dbReference type="EMBL" id="CP101497">
    <property type="protein sequence ID" value="UTT61554.1"/>
    <property type="molecule type" value="Genomic_DNA"/>
</dbReference>
<dbReference type="PANTHER" id="PTHR43537">
    <property type="entry name" value="TRANSCRIPTIONAL REGULATOR, GNTR FAMILY"/>
    <property type="match status" value="1"/>
</dbReference>